<dbReference type="KEGG" id="dpf:ON006_00130"/>
<evidence type="ECO:0000256" key="1">
    <source>
        <dbReference type="SAM" id="Phobius"/>
    </source>
</evidence>
<dbReference type="Gene3D" id="1.10.150.20">
    <property type="entry name" value="5' to 3' exonuclease, C-terminal subdomain"/>
    <property type="match status" value="1"/>
</dbReference>
<accession>A0A9E8SKE3</accession>
<keyword evidence="3" id="KW-1185">Reference proteome</keyword>
<evidence type="ECO:0000313" key="2">
    <source>
        <dbReference type="EMBL" id="WAC12375.1"/>
    </source>
</evidence>
<proteinExistence type="predicted"/>
<dbReference type="AlphaFoldDB" id="A0A9E8SKE3"/>
<evidence type="ECO:0000313" key="3">
    <source>
        <dbReference type="Proteomes" id="UP001164653"/>
    </source>
</evidence>
<protein>
    <recommendedName>
        <fullName evidence="4">DUF4332 domain-containing protein</fullName>
    </recommendedName>
</protein>
<organism evidence="2 3">
    <name type="scientific">Dyadobacter pollutisoli</name>
    <dbReference type="NCBI Taxonomy" id="2910158"/>
    <lineage>
        <taxon>Bacteria</taxon>
        <taxon>Pseudomonadati</taxon>
        <taxon>Bacteroidota</taxon>
        <taxon>Cytophagia</taxon>
        <taxon>Cytophagales</taxon>
        <taxon>Spirosomataceae</taxon>
        <taxon>Dyadobacter</taxon>
    </lineage>
</organism>
<keyword evidence="1" id="KW-1133">Transmembrane helix</keyword>
<gene>
    <name evidence="2" type="ORF">ON006_00130</name>
</gene>
<dbReference type="Proteomes" id="UP001164653">
    <property type="component" value="Chromosome"/>
</dbReference>
<evidence type="ECO:0008006" key="4">
    <source>
        <dbReference type="Google" id="ProtNLM"/>
    </source>
</evidence>
<name>A0A9E8SKE3_9BACT</name>
<keyword evidence="1" id="KW-0472">Membrane</keyword>
<reference evidence="2" key="1">
    <citation type="submission" date="2022-11" db="EMBL/GenBank/DDBJ databases">
        <title>Dyadobacter pollutisoli sp. nov., isolated from plastic dumped soil.</title>
        <authorList>
            <person name="Kim J.M."/>
            <person name="Kim K.R."/>
            <person name="Lee J.K."/>
            <person name="Hao L."/>
            <person name="Jeon C.O."/>
        </authorList>
    </citation>
    <scope>NUCLEOTIDE SEQUENCE</scope>
    <source>
        <strain evidence="2">U1</strain>
    </source>
</reference>
<keyword evidence="1" id="KW-0812">Transmembrane</keyword>
<sequence>MSFQIDLQSLPVVAAEIFLLLCLAALIGWLFARFIIKRRMRNLRELIEEKKFELAEYRTLMKNPVEYPIATNASKTVYPDTSPDHEPDDLKLIEGIGPKIEELLNKEGIHTYEQLSEASIIRLAGILKKAGPRFQIHDPSSWPKQAILARDKNWEALDQLKIELISGK</sequence>
<feature type="transmembrane region" description="Helical" evidence="1">
    <location>
        <begin position="12"/>
        <end position="36"/>
    </location>
</feature>
<dbReference type="EMBL" id="CP112998">
    <property type="protein sequence ID" value="WAC12375.1"/>
    <property type="molecule type" value="Genomic_DNA"/>
</dbReference>
<dbReference type="RefSeq" id="WP_244824733.1">
    <property type="nucleotide sequence ID" value="NZ_CP112998.1"/>
</dbReference>